<evidence type="ECO:0000256" key="1">
    <source>
        <dbReference type="PROSITE-ProRule" id="PRU00339"/>
    </source>
</evidence>
<feature type="compositionally biased region" description="Basic and acidic residues" evidence="2">
    <location>
        <begin position="146"/>
        <end position="161"/>
    </location>
</feature>
<dbReference type="SMART" id="SM00028">
    <property type="entry name" value="TPR"/>
    <property type="match status" value="3"/>
</dbReference>
<comment type="caution">
    <text evidence="3">The sequence shown here is derived from an EMBL/GenBank/DDBJ whole genome shotgun (WGS) entry which is preliminary data.</text>
</comment>
<feature type="compositionally biased region" description="Basic and acidic residues" evidence="2">
    <location>
        <begin position="202"/>
        <end position="212"/>
    </location>
</feature>
<dbReference type="PROSITE" id="PS50293">
    <property type="entry name" value="TPR_REGION"/>
    <property type="match status" value="1"/>
</dbReference>
<dbReference type="OrthoDB" id="1525165at2"/>
<dbReference type="RefSeq" id="WP_024997711.1">
    <property type="nucleotide sequence ID" value="NZ_BAJS01000042.1"/>
</dbReference>
<proteinExistence type="predicted"/>
<evidence type="ECO:0000313" key="3">
    <source>
        <dbReference type="EMBL" id="GAK38198.1"/>
    </source>
</evidence>
<keyword evidence="4" id="KW-1185">Reference proteome</keyword>
<gene>
    <name evidence="3" type="ORF">JCM15093_3518</name>
</gene>
<evidence type="ECO:0000313" key="4">
    <source>
        <dbReference type="Proteomes" id="UP000027601"/>
    </source>
</evidence>
<name>A0A069D5N0_9BACE</name>
<dbReference type="eggNOG" id="COG0457">
    <property type="taxonomic scope" value="Bacteria"/>
</dbReference>
<dbReference type="Pfam" id="PF00515">
    <property type="entry name" value="TPR_1"/>
    <property type="match status" value="1"/>
</dbReference>
<feature type="region of interest" description="Disordered" evidence="2">
    <location>
        <begin position="146"/>
        <end position="226"/>
    </location>
</feature>
<dbReference type="PANTHER" id="PTHR12558:SF13">
    <property type="entry name" value="CELL DIVISION CYCLE PROTEIN 27 HOMOLOG"/>
    <property type="match status" value="1"/>
</dbReference>
<accession>A0A069D5N0</accession>
<evidence type="ECO:0000256" key="2">
    <source>
        <dbReference type="SAM" id="MobiDB-lite"/>
    </source>
</evidence>
<dbReference type="PANTHER" id="PTHR12558">
    <property type="entry name" value="CELL DIVISION CYCLE 16,23,27"/>
    <property type="match status" value="1"/>
</dbReference>
<dbReference type="PROSITE" id="PS50005">
    <property type="entry name" value="TPR"/>
    <property type="match status" value="2"/>
</dbReference>
<keyword evidence="1" id="KW-0802">TPR repeat</keyword>
<feature type="compositionally biased region" description="Basic and acidic residues" evidence="2">
    <location>
        <begin position="171"/>
        <end position="193"/>
    </location>
</feature>
<dbReference type="STRING" id="1121097.GCA_000428125_01061"/>
<dbReference type="EMBL" id="BAJS01000042">
    <property type="protein sequence ID" value="GAK38198.1"/>
    <property type="molecule type" value="Genomic_DNA"/>
</dbReference>
<organism evidence="3 4">
    <name type="scientific">Bacteroides graminisolvens DSM 19988 = JCM 15093</name>
    <dbReference type="NCBI Taxonomy" id="1121097"/>
    <lineage>
        <taxon>Bacteria</taxon>
        <taxon>Pseudomonadati</taxon>
        <taxon>Bacteroidota</taxon>
        <taxon>Bacteroidia</taxon>
        <taxon>Bacteroidales</taxon>
        <taxon>Bacteroidaceae</taxon>
        <taxon>Bacteroides</taxon>
    </lineage>
</organism>
<dbReference type="SUPFAM" id="SSF48452">
    <property type="entry name" value="TPR-like"/>
    <property type="match status" value="1"/>
</dbReference>
<dbReference type="Proteomes" id="UP000027601">
    <property type="component" value="Unassembled WGS sequence"/>
</dbReference>
<sequence length="226" mass="26376">MESLNKFILLLLGLFVSLCSVFAQKVERSYIRKGNRLYNDSSYIDAEINYRKALEINPKSTVSMYNLGNSLIYQQKNKDALEQYVSASKMEKDKSKLSYIYHNIGVLFHRDKDYKQAIEAYKKALINNPKDDETRYNLSLAQKLLKDEQDNKENNQKDNKNNDSNNSSNNNKHDSSKSSQSSERDPKMSKENAEQLLNSVMQDERDVQDRIKKQQKLRGGRLEKDW</sequence>
<dbReference type="AlphaFoldDB" id="A0A069D5N0"/>
<dbReference type="InterPro" id="IPR019734">
    <property type="entry name" value="TPR_rpt"/>
</dbReference>
<feature type="repeat" description="TPR" evidence="1">
    <location>
        <begin position="27"/>
        <end position="60"/>
    </location>
</feature>
<protein>
    <submittedName>
        <fullName evidence="3">BatC protein</fullName>
    </submittedName>
</protein>
<reference evidence="3 4" key="1">
    <citation type="journal article" date="2015" name="Microbes Environ.">
        <title>Distribution and evolution of nitrogen fixation genes in the phylum bacteroidetes.</title>
        <authorList>
            <person name="Inoue J."/>
            <person name="Oshima K."/>
            <person name="Suda W."/>
            <person name="Sakamoto M."/>
            <person name="Iino T."/>
            <person name="Noda S."/>
            <person name="Hongoh Y."/>
            <person name="Hattori M."/>
            <person name="Ohkuma M."/>
        </authorList>
    </citation>
    <scope>NUCLEOTIDE SEQUENCE [LARGE SCALE GENOMIC DNA]</scope>
    <source>
        <strain evidence="3 4">JCM 15093</strain>
    </source>
</reference>
<feature type="repeat" description="TPR" evidence="1">
    <location>
        <begin position="98"/>
        <end position="131"/>
    </location>
</feature>
<dbReference type="InterPro" id="IPR011990">
    <property type="entry name" value="TPR-like_helical_dom_sf"/>
</dbReference>
<dbReference type="Gene3D" id="1.25.40.10">
    <property type="entry name" value="Tetratricopeptide repeat domain"/>
    <property type="match status" value="2"/>
</dbReference>